<keyword evidence="3" id="KW-0964">Secreted</keyword>
<keyword evidence="11" id="KW-0119">Carbohydrate metabolism</keyword>
<dbReference type="Gene3D" id="2.70.50.70">
    <property type="match status" value="1"/>
</dbReference>
<feature type="domain" description="Auxiliary Activity family 9 catalytic" evidence="16">
    <location>
        <begin position="18"/>
        <end position="221"/>
    </location>
</feature>
<keyword evidence="5" id="KW-0732">Signal</keyword>
<dbReference type="RefSeq" id="XP_007914523.1">
    <property type="nucleotide sequence ID" value="XM_007916332.1"/>
</dbReference>
<keyword evidence="4" id="KW-0479">Metal-binding</keyword>
<evidence type="ECO:0000256" key="13">
    <source>
        <dbReference type="ARBA" id="ARBA00044502"/>
    </source>
</evidence>
<comment type="similarity">
    <text evidence="13">Belongs to the polysaccharide monooxygenase AA9 family.</text>
</comment>
<dbReference type="GeneID" id="19324210"/>
<dbReference type="PANTHER" id="PTHR33353:SF10">
    <property type="entry name" value="ENDO-BETA-1,4-GLUCANASE D"/>
    <property type="match status" value="1"/>
</dbReference>
<evidence type="ECO:0000256" key="9">
    <source>
        <dbReference type="ARBA" id="ARBA00023033"/>
    </source>
</evidence>
<keyword evidence="8" id="KW-0186">Copper</keyword>
<comment type="catalytic activity">
    <reaction evidence="14">
        <text>[(1-&gt;4)-beta-D-glucosyl]n+m + reduced acceptor + O2 = 4-dehydro-beta-D-glucosyl-[(1-&gt;4)-beta-D-glucosyl]n-1 + [(1-&gt;4)-beta-D-glucosyl]m + acceptor + H2O.</text>
        <dbReference type="EC" id="1.14.99.56"/>
    </reaction>
</comment>
<gene>
    <name evidence="17" type="ORF">UCRPA7_3823</name>
</gene>
<dbReference type="CDD" id="cd21175">
    <property type="entry name" value="LPMO_AA9"/>
    <property type="match status" value="1"/>
</dbReference>
<dbReference type="GO" id="GO:0004497">
    <property type="term" value="F:monooxygenase activity"/>
    <property type="evidence" value="ECO:0007669"/>
    <property type="project" value="UniProtKB-KW"/>
</dbReference>
<dbReference type="OrthoDB" id="5271017at2759"/>
<dbReference type="PANTHER" id="PTHR33353">
    <property type="entry name" value="PUTATIVE (AFU_ORTHOLOGUE AFUA_1G12560)-RELATED"/>
    <property type="match status" value="1"/>
</dbReference>
<organism evidence="17 18">
    <name type="scientific">Phaeoacremonium minimum (strain UCR-PA7)</name>
    <name type="common">Esca disease fungus</name>
    <name type="synonym">Togninia minima</name>
    <dbReference type="NCBI Taxonomy" id="1286976"/>
    <lineage>
        <taxon>Eukaryota</taxon>
        <taxon>Fungi</taxon>
        <taxon>Dikarya</taxon>
        <taxon>Ascomycota</taxon>
        <taxon>Pezizomycotina</taxon>
        <taxon>Sordariomycetes</taxon>
        <taxon>Sordariomycetidae</taxon>
        <taxon>Togniniales</taxon>
        <taxon>Togniniaceae</taxon>
        <taxon>Phaeoacremonium</taxon>
    </lineage>
</organism>
<evidence type="ECO:0000313" key="18">
    <source>
        <dbReference type="Proteomes" id="UP000014074"/>
    </source>
</evidence>
<evidence type="ECO:0000256" key="15">
    <source>
        <dbReference type="ARBA" id="ARBA00047174"/>
    </source>
</evidence>
<evidence type="ECO:0000256" key="10">
    <source>
        <dbReference type="ARBA" id="ARBA00023157"/>
    </source>
</evidence>
<sequence length="231" mass="24151">MKASTGIVLLASAAVEAHYKFPALVVGGSRTTDWDVVRMTANYQSNGPVTDVTSKAMTCYELAGRTQNTKTINVTAGSTVGYVAEASVSHPGPMSFWMAKVPAGQTAATFDGSGSVWFKVYQDYPSVAAGLTWPTQGKTTINVQIPKCLADGEYLLRGEHIALHSASSVGGAQLYISCAQVSVSGGSGTYSPSKTVSIPGVYSPTDPGLVVNIYYPVPTNYKPPGPDPLTC</sequence>
<dbReference type="EC" id="1.14.99.56" evidence="15"/>
<evidence type="ECO:0000256" key="6">
    <source>
        <dbReference type="ARBA" id="ARBA00023001"/>
    </source>
</evidence>
<evidence type="ECO:0000256" key="14">
    <source>
        <dbReference type="ARBA" id="ARBA00045077"/>
    </source>
</evidence>
<dbReference type="HOGENOM" id="CLU_031730_4_2_1"/>
<keyword evidence="9" id="KW-0503">Monooxygenase</keyword>
<keyword evidence="10" id="KW-1015">Disulfide bond</keyword>
<evidence type="ECO:0000256" key="11">
    <source>
        <dbReference type="ARBA" id="ARBA00023277"/>
    </source>
</evidence>
<evidence type="ECO:0000259" key="16">
    <source>
        <dbReference type="Pfam" id="PF03443"/>
    </source>
</evidence>
<comment type="subcellular location">
    <subcellularLocation>
        <location evidence="2">Secreted</location>
    </subcellularLocation>
</comment>
<evidence type="ECO:0000256" key="3">
    <source>
        <dbReference type="ARBA" id="ARBA00022525"/>
    </source>
</evidence>
<evidence type="ECO:0000313" key="17">
    <source>
        <dbReference type="EMBL" id="EOO00823.1"/>
    </source>
</evidence>
<proteinExistence type="inferred from homology"/>
<dbReference type="GO" id="GO:0005576">
    <property type="term" value="C:extracellular region"/>
    <property type="evidence" value="ECO:0007669"/>
    <property type="project" value="UniProtKB-SubCell"/>
</dbReference>
<evidence type="ECO:0000256" key="2">
    <source>
        <dbReference type="ARBA" id="ARBA00004613"/>
    </source>
</evidence>
<keyword evidence="7" id="KW-0560">Oxidoreductase</keyword>
<dbReference type="GO" id="GO:0046872">
    <property type="term" value="F:metal ion binding"/>
    <property type="evidence" value="ECO:0007669"/>
    <property type="project" value="UniProtKB-KW"/>
</dbReference>
<dbReference type="eggNOG" id="ENOG502RYSN">
    <property type="taxonomic scope" value="Eukaryota"/>
</dbReference>
<dbReference type="GO" id="GO:0030245">
    <property type="term" value="P:cellulose catabolic process"/>
    <property type="evidence" value="ECO:0007669"/>
    <property type="project" value="UniProtKB-KW"/>
</dbReference>
<dbReference type="Proteomes" id="UP000014074">
    <property type="component" value="Unassembled WGS sequence"/>
</dbReference>
<evidence type="ECO:0000256" key="7">
    <source>
        <dbReference type="ARBA" id="ARBA00023002"/>
    </source>
</evidence>
<reference evidence="18" key="1">
    <citation type="journal article" date="2013" name="Genome Announc.">
        <title>Draft genome sequence of the ascomycete Phaeoacremonium aleophilum strain UCR-PA7, a causal agent of the esca disease complex in grapevines.</title>
        <authorList>
            <person name="Blanco-Ulate B."/>
            <person name="Rolshausen P."/>
            <person name="Cantu D."/>
        </authorList>
    </citation>
    <scope>NUCLEOTIDE SEQUENCE [LARGE SCALE GENOMIC DNA]</scope>
    <source>
        <strain evidence="18">UCR-PA7</strain>
    </source>
</reference>
<evidence type="ECO:0000256" key="4">
    <source>
        <dbReference type="ARBA" id="ARBA00022723"/>
    </source>
</evidence>
<keyword evidence="17" id="KW-0378">Hydrolase</keyword>
<dbReference type="EMBL" id="KB933061">
    <property type="protein sequence ID" value="EOO00823.1"/>
    <property type="molecule type" value="Genomic_DNA"/>
</dbReference>
<name>R8BN55_PHAM7</name>
<evidence type="ECO:0000256" key="5">
    <source>
        <dbReference type="ARBA" id="ARBA00022729"/>
    </source>
</evidence>
<dbReference type="AlphaFoldDB" id="R8BN55"/>
<dbReference type="InterPro" id="IPR005103">
    <property type="entry name" value="AA9_LPMO"/>
</dbReference>
<keyword evidence="12" id="KW-0624">Polysaccharide degradation</keyword>
<protein>
    <recommendedName>
        <fullName evidence="15">lytic cellulose monooxygenase (C4-dehydrogenating)</fullName>
        <ecNumber evidence="15">1.14.99.56</ecNumber>
    </recommendedName>
</protein>
<dbReference type="KEGG" id="tmn:UCRPA7_3823"/>
<keyword evidence="6" id="KW-0136">Cellulose degradation</keyword>
<accession>R8BN55</accession>
<evidence type="ECO:0000256" key="12">
    <source>
        <dbReference type="ARBA" id="ARBA00023326"/>
    </source>
</evidence>
<dbReference type="InterPro" id="IPR049892">
    <property type="entry name" value="AA9"/>
</dbReference>
<evidence type="ECO:0000256" key="8">
    <source>
        <dbReference type="ARBA" id="ARBA00023008"/>
    </source>
</evidence>
<evidence type="ECO:0000256" key="1">
    <source>
        <dbReference type="ARBA" id="ARBA00001973"/>
    </source>
</evidence>
<dbReference type="GO" id="GO:0016787">
    <property type="term" value="F:hydrolase activity"/>
    <property type="evidence" value="ECO:0007669"/>
    <property type="project" value="UniProtKB-KW"/>
</dbReference>
<comment type="cofactor">
    <cofactor evidence="1">
        <name>Cu(2+)</name>
        <dbReference type="ChEBI" id="CHEBI:29036"/>
    </cofactor>
</comment>
<keyword evidence="18" id="KW-1185">Reference proteome</keyword>
<dbReference type="Pfam" id="PF03443">
    <property type="entry name" value="AA9"/>
    <property type="match status" value="1"/>
</dbReference>